<evidence type="ECO:0000313" key="6">
    <source>
        <dbReference type="Proteomes" id="UP001071230"/>
    </source>
</evidence>
<reference evidence="5" key="1">
    <citation type="submission" date="2014-11" db="EMBL/GenBank/DDBJ databases">
        <authorList>
            <person name="Hornung B.V."/>
        </authorList>
    </citation>
    <scope>NUCLEOTIDE SEQUENCE</scope>
    <source>
        <strain evidence="5">INE</strain>
    </source>
</reference>
<dbReference type="Pfam" id="PF00682">
    <property type="entry name" value="HMGL-like"/>
    <property type="match status" value="1"/>
</dbReference>
<dbReference type="GO" id="GO:0003852">
    <property type="term" value="F:2-isopropylmalate synthase activity"/>
    <property type="evidence" value="ECO:0007669"/>
    <property type="project" value="UniProtKB-EC"/>
</dbReference>
<gene>
    <name evidence="5" type="ORF">DEACI_2894</name>
    <name evidence="4" type="ORF">DEACI_3021</name>
</gene>
<dbReference type="InterPro" id="IPR000253">
    <property type="entry name" value="FHA_dom"/>
</dbReference>
<name>A0A8S0XZ25_9FIRM</name>
<evidence type="ECO:0000313" key="5">
    <source>
        <dbReference type="EMBL" id="CEJ08418.1"/>
    </source>
</evidence>
<evidence type="ECO:0000313" key="4">
    <source>
        <dbReference type="EMBL" id="CAA7602347.1"/>
    </source>
</evidence>
<dbReference type="PANTHER" id="PTHR42880">
    <property type="entry name" value="HOMOCITRATE SYNTHASE"/>
    <property type="match status" value="1"/>
</dbReference>
<dbReference type="PROSITE" id="PS50991">
    <property type="entry name" value="PYR_CT"/>
    <property type="match status" value="1"/>
</dbReference>
<keyword evidence="6" id="KW-1185">Reference proteome</keyword>
<dbReference type="InterPro" id="IPR013785">
    <property type="entry name" value="Aldolase_TIM"/>
</dbReference>
<dbReference type="Gene3D" id="3.20.20.70">
    <property type="entry name" value="Aldolase class I"/>
    <property type="match status" value="1"/>
</dbReference>
<protein>
    <submittedName>
        <fullName evidence="4 5">2-isopropylmalate synthase</fullName>
        <ecNumber evidence="4 5">2.3.3.13</ecNumber>
    </submittedName>
</protein>
<dbReference type="Gene3D" id="1.10.238.260">
    <property type="match status" value="1"/>
</dbReference>
<dbReference type="Proteomes" id="UP000836597">
    <property type="component" value="Chromosome"/>
</dbReference>
<dbReference type="AlphaFoldDB" id="A0A8S0XZ25"/>
<keyword evidence="4" id="KW-0012">Acyltransferase</keyword>
<dbReference type="CDD" id="cd07939">
    <property type="entry name" value="DRE_TIM_NifV"/>
    <property type="match status" value="1"/>
</dbReference>
<evidence type="ECO:0000259" key="3">
    <source>
        <dbReference type="PROSITE" id="PS50991"/>
    </source>
</evidence>
<dbReference type="KEGG" id="aacx:DEACI_3021"/>
<organism evidence="4">
    <name type="scientific">Acididesulfobacillus acetoxydans</name>
    <dbReference type="NCBI Taxonomy" id="1561005"/>
    <lineage>
        <taxon>Bacteria</taxon>
        <taxon>Bacillati</taxon>
        <taxon>Bacillota</taxon>
        <taxon>Clostridia</taxon>
        <taxon>Eubacteriales</taxon>
        <taxon>Peptococcaceae</taxon>
        <taxon>Acididesulfobacillus</taxon>
    </lineage>
</organism>
<dbReference type="EMBL" id="CDGJ01000081">
    <property type="protein sequence ID" value="CEJ08418.1"/>
    <property type="molecule type" value="Genomic_DNA"/>
</dbReference>
<dbReference type="EC" id="2.3.3.13" evidence="4 5"/>
<dbReference type="InterPro" id="IPR013477">
    <property type="entry name" value="NifV/FrbC"/>
</dbReference>
<proteinExistence type="predicted"/>
<feature type="domain" description="FHA" evidence="2">
    <location>
        <begin position="289"/>
        <end position="341"/>
    </location>
</feature>
<dbReference type="InterPro" id="IPR000891">
    <property type="entry name" value="PYR_CT"/>
</dbReference>
<reference evidence="4" key="2">
    <citation type="submission" date="2020-01" db="EMBL/GenBank/DDBJ databases">
        <authorList>
            <person name="Hornung B."/>
        </authorList>
    </citation>
    <scope>NUCLEOTIDE SEQUENCE</scope>
    <source>
        <strain evidence="4">PacBioINE</strain>
    </source>
</reference>
<feature type="domain" description="Pyruvate carboxyltransferase" evidence="3">
    <location>
        <begin position="5"/>
        <end position="256"/>
    </location>
</feature>
<dbReference type="PANTHER" id="PTHR42880:SF1">
    <property type="entry name" value="ISOPROPYLMALATE_HOMOCITRATE_CITRAMALATE SYNTHASE FAMILY PROTEIN"/>
    <property type="match status" value="1"/>
</dbReference>
<dbReference type="Proteomes" id="UP001071230">
    <property type="component" value="Unassembled WGS sequence"/>
</dbReference>
<evidence type="ECO:0000259" key="2">
    <source>
        <dbReference type="PROSITE" id="PS50006"/>
    </source>
</evidence>
<dbReference type="InterPro" id="IPR054691">
    <property type="entry name" value="LeuA/HCS_post-cat"/>
</dbReference>
<dbReference type="RefSeq" id="WP_240985729.1">
    <property type="nucleotide sequence ID" value="NZ_CDGJ01000081.1"/>
</dbReference>
<dbReference type="Pfam" id="PF22617">
    <property type="entry name" value="HCS_D2"/>
    <property type="match status" value="1"/>
</dbReference>
<keyword evidence="1 4" id="KW-0808">Transferase</keyword>
<evidence type="ECO:0000256" key="1">
    <source>
        <dbReference type="ARBA" id="ARBA00022679"/>
    </source>
</evidence>
<sequence>MNDNIILCDTTLRDGEQTPGVAFTYAEREMIARALTDAGIDELEVGVPALGTDEVDVIRQLVSLRLPVRMLTWNRAVKADLEASFRSGCAGVSISVPVSEQQMSRKLKKSPAWVLEQMGQCVLRAKQDADYVCVGLEDASRASADFLLKVCREAEQLGVNRIRLADTLGILTPLELAHRLSGLPSELSVPLEFHAHNDLGLATANAVTAVQCGFRAVSVTVGGLGERAGNAALEEVAVILKQMLQKKVRFNLRRLGTICFMLSLATHREIQRNKPISGQDVFTHTSSLLIDGIKKDPANYEPFPPEKVSRRHSLALGKYSGVKTLNRLLEQNGIFLNNEQIDETIKKVRALSTRFKRPLRSQEIIENCCRARH</sequence>
<dbReference type="SUPFAM" id="SSF51569">
    <property type="entry name" value="Aldolase"/>
    <property type="match status" value="1"/>
</dbReference>
<dbReference type="PROSITE" id="PS00816">
    <property type="entry name" value="AIPM_HOMOCIT_SYNTH_2"/>
    <property type="match status" value="1"/>
</dbReference>
<dbReference type="EMBL" id="LR746496">
    <property type="protein sequence ID" value="CAA7602347.1"/>
    <property type="molecule type" value="Genomic_DNA"/>
</dbReference>
<dbReference type="InterPro" id="IPR002034">
    <property type="entry name" value="AIPM/Hcit_synth_CS"/>
</dbReference>
<dbReference type="GO" id="GO:0019752">
    <property type="term" value="P:carboxylic acid metabolic process"/>
    <property type="evidence" value="ECO:0007669"/>
    <property type="project" value="InterPro"/>
</dbReference>
<accession>A0A8S0XZ25</accession>
<dbReference type="PROSITE" id="PS50006">
    <property type="entry name" value="FHA_DOMAIN"/>
    <property type="match status" value="1"/>
</dbReference>